<evidence type="ECO:0000313" key="1">
    <source>
        <dbReference type="EMBL" id="EEW36544.1"/>
    </source>
</evidence>
<proteinExistence type="predicted"/>
<dbReference type="EMBL" id="ACKZ01000029">
    <property type="protein sequence ID" value="EEW36544.1"/>
    <property type="molecule type" value="Genomic_DNA"/>
</dbReference>
<dbReference type="AlphaFoldDB" id="C8NIZ7"/>
<accession>C8NIZ7</accession>
<protein>
    <submittedName>
        <fullName evidence="1">Uncharacterized protein</fullName>
    </submittedName>
</protein>
<name>C8NIZ7_9LACT</name>
<reference evidence="1 2" key="1">
    <citation type="submission" date="2009-08" db="EMBL/GenBank/DDBJ databases">
        <authorList>
            <person name="Muzny D."/>
            <person name="Qin X."/>
            <person name="Deng J."/>
            <person name="Jiang H."/>
            <person name="Liu Y."/>
            <person name="Qu J."/>
            <person name="Song X.-Z."/>
            <person name="Zhang L."/>
            <person name="Thornton R."/>
            <person name="Coyle M."/>
            <person name="Francisco L."/>
            <person name="Jackson L."/>
            <person name="Javaid M."/>
            <person name="Korchina V."/>
            <person name="Kovar C."/>
            <person name="Mata R."/>
            <person name="Mathew T."/>
            <person name="Ngo R."/>
            <person name="Nguyen L."/>
            <person name="Nguyen N."/>
            <person name="Okwuonu G."/>
            <person name="Ongeri F."/>
            <person name="Pham C."/>
            <person name="Simmons D."/>
            <person name="Wilczek-Boney K."/>
            <person name="Hale W."/>
            <person name="Jakkamsetti A."/>
            <person name="Pham P."/>
            <person name="Ruth R."/>
            <person name="San Lucas F."/>
            <person name="Warren J."/>
            <person name="Zhang J."/>
            <person name="Zhao Z."/>
            <person name="Zhou C."/>
            <person name="Zhu D."/>
            <person name="Lee S."/>
            <person name="Bess C."/>
            <person name="Blankenburg K."/>
            <person name="Forbes L."/>
            <person name="Fu Q."/>
            <person name="Gubbala S."/>
            <person name="Hirani K."/>
            <person name="Jayaseelan J.C."/>
            <person name="Lara F."/>
            <person name="Munidasa M."/>
            <person name="Palculict T."/>
            <person name="Patil S."/>
            <person name="Pu L.-L."/>
            <person name="Saada N."/>
            <person name="Tang L."/>
            <person name="Weissenberger G."/>
            <person name="Zhu Y."/>
            <person name="Hemphill L."/>
            <person name="Shang Y."/>
            <person name="Youmans B."/>
            <person name="Ayvaz T."/>
            <person name="Ross M."/>
            <person name="Santibanez J."/>
            <person name="Aqrawi P."/>
            <person name="Gross S."/>
            <person name="Joshi V."/>
            <person name="Fowler G."/>
            <person name="Nazareth L."/>
            <person name="Reid J."/>
            <person name="Worley K."/>
            <person name="Petrosino J."/>
            <person name="Highlander S."/>
            <person name="Gibbs R."/>
        </authorList>
    </citation>
    <scope>NUCLEOTIDE SEQUENCE [LARGE SCALE GENOMIC DNA]</scope>
    <source>
        <strain evidence="1 2">ATCC 49175</strain>
    </source>
</reference>
<dbReference type="Proteomes" id="UP000005926">
    <property type="component" value="Unassembled WGS sequence"/>
</dbReference>
<dbReference type="HOGENOM" id="CLU_3252238_0_0_9"/>
<evidence type="ECO:0000313" key="2">
    <source>
        <dbReference type="Proteomes" id="UP000005926"/>
    </source>
</evidence>
<gene>
    <name evidence="1" type="ORF">HMPREF0444_1892</name>
</gene>
<sequence>MKIYLKHFFISNFVNCSLLSAHKAKIFLVVFDTMHPKDDSEE</sequence>
<comment type="caution">
    <text evidence="1">The sequence shown here is derived from an EMBL/GenBank/DDBJ whole genome shotgun (WGS) entry which is preliminary data.</text>
</comment>
<keyword evidence="2" id="KW-1185">Reference proteome</keyword>
<organism evidence="1 2">
    <name type="scientific">Granulicatella adiacens ATCC 49175</name>
    <dbReference type="NCBI Taxonomy" id="638301"/>
    <lineage>
        <taxon>Bacteria</taxon>
        <taxon>Bacillati</taxon>
        <taxon>Bacillota</taxon>
        <taxon>Bacilli</taxon>
        <taxon>Lactobacillales</taxon>
        <taxon>Carnobacteriaceae</taxon>
        <taxon>Granulicatella</taxon>
    </lineage>
</organism>